<dbReference type="HOGENOM" id="CLU_130013_0_0_1"/>
<dbReference type="Proteomes" id="UP000016934">
    <property type="component" value="Unassembled WGS sequence"/>
</dbReference>
<organism evidence="1 2">
    <name type="scientific">Cochliobolus sativus (strain ND90Pr / ATCC 201652)</name>
    <name type="common">Common root rot and spot blotch fungus</name>
    <name type="synonym">Bipolaris sorokiniana</name>
    <dbReference type="NCBI Taxonomy" id="665912"/>
    <lineage>
        <taxon>Eukaryota</taxon>
        <taxon>Fungi</taxon>
        <taxon>Dikarya</taxon>
        <taxon>Ascomycota</taxon>
        <taxon>Pezizomycotina</taxon>
        <taxon>Dothideomycetes</taxon>
        <taxon>Pleosporomycetidae</taxon>
        <taxon>Pleosporales</taxon>
        <taxon>Pleosporineae</taxon>
        <taxon>Pleosporaceae</taxon>
        <taxon>Bipolaris</taxon>
    </lineage>
</organism>
<dbReference type="OrthoDB" id="3762945at2759"/>
<name>M2SIJ4_COCSN</name>
<evidence type="ECO:0000313" key="1">
    <source>
        <dbReference type="EMBL" id="EMD62185.1"/>
    </source>
</evidence>
<gene>
    <name evidence="1" type="ORF">COCSADRAFT_162686</name>
</gene>
<sequence>MAHDLCPWLWSPGHELPHPIAHARRLCDPWALPNMRAPRWAFPNLANTRCCEFCRAPGRIPGLGEGLADLGYILPPIVHSILEAFHNIHYHYQLGLDTGSEDPYFLAQEIEGLSQYVRKVYRAFPDMNELALWADQLKYLGRDIQIGPRRIRHNPMPRHQHNCGYPMPQIAW</sequence>
<dbReference type="AlphaFoldDB" id="M2SIJ4"/>
<dbReference type="GeneID" id="19132194"/>
<dbReference type="EMBL" id="KB445647">
    <property type="protein sequence ID" value="EMD62185.1"/>
    <property type="molecule type" value="Genomic_DNA"/>
</dbReference>
<keyword evidence="2" id="KW-1185">Reference proteome</keyword>
<accession>M2SIJ4</accession>
<protein>
    <submittedName>
        <fullName evidence="1">Uncharacterized protein</fullName>
    </submittedName>
</protein>
<reference evidence="1 2" key="1">
    <citation type="journal article" date="2012" name="PLoS Pathog.">
        <title>Diverse lifestyles and strategies of plant pathogenesis encoded in the genomes of eighteen Dothideomycetes fungi.</title>
        <authorList>
            <person name="Ohm R.A."/>
            <person name="Feau N."/>
            <person name="Henrissat B."/>
            <person name="Schoch C.L."/>
            <person name="Horwitz B.A."/>
            <person name="Barry K.W."/>
            <person name="Condon B.J."/>
            <person name="Copeland A.C."/>
            <person name="Dhillon B."/>
            <person name="Glaser F."/>
            <person name="Hesse C.N."/>
            <person name="Kosti I."/>
            <person name="LaButti K."/>
            <person name="Lindquist E.A."/>
            <person name="Lucas S."/>
            <person name="Salamov A.A."/>
            <person name="Bradshaw R.E."/>
            <person name="Ciuffetti L."/>
            <person name="Hamelin R.C."/>
            <person name="Kema G.H.J."/>
            <person name="Lawrence C."/>
            <person name="Scott J.A."/>
            <person name="Spatafora J.W."/>
            <person name="Turgeon B.G."/>
            <person name="de Wit P.J.G.M."/>
            <person name="Zhong S."/>
            <person name="Goodwin S.B."/>
            <person name="Grigoriev I.V."/>
        </authorList>
    </citation>
    <scope>NUCLEOTIDE SEQUENCE [LARGE SCALE GENOMIC DNA]</scope>
    <source>
        <strain evidence="2">ND90Pr / ATCC 201652</strain>
    </source>
</reference>
<reference evidence="2" key="2">
    <citation type="journal article" date="2013" name="PLoS Genet.">
        <title>Comparative genome structure, secondary metabolite, and effector coding capacity across Cochliobolus pathogens.</title>
        <authorList>
            <person name="Condon B.J."/>
            <person name="Leng Y."/>
            <person name="Wu D."/>
            <person name="Bushley K.E."/>
            <person name="Ohm R.A."/>
            <person name="Otillar R."/>
            <person name="Martin J."/>
            <person name="Schackwitz W."/>
            <person name="Grimwood J."/>
            <person name="MohdZainudin N."/>
            <person name="Xue C."/>
            <person name="Wang R."/>
            <person name="Manning V.A."/>
            <person name="Dhillon B."/>
            <person name="Tu Z.J."/>
            <person name="Steffenson B.J."/>
            <person name="Salamov A."/>
            <person name="Sun H."/>
            <person name="Lowry S."/>
            <person name="LaButti K."/>
            <person name="Han J."/>
            <person name="Copeland A."/>
            <person name="Lindquist E."/>
            <person name="Barry K."/>
            <person name="Schmutz J."/>
            <person name="Baker S.E."/>
            <person name="Ciuffetti L.M."/>
            <person name="Grigoriev I.V."/>
            <person name="Zhong S."/>
            <person name="Turgeon B.G."/>
        </authorList>
    </citation>
    <scope>NUCLEOTIDE SEQUENCE [LARGE SCALE GENOMIC DNA]</scope>
    <source>
        <strain evidence="2">ND90Pr / ATCC 201652</strain>
    </source>
</reference>
<proteinExistence type="predicted"/>
<evidence type="ECO:0000313" key="2">
    <source>
        <dbReference type="Proteomes" id="UP000016934"/>
    </source>
</evidence>
<dbReference type="OMA" id="HNIHYHY"/>
<dbReference type="RefSeq" id="XP_007702477.1">
    <property type="nucleotide sequence ID" value="XM_007704287.1"/>
</dbReference>
<dbReference type="KEGG" id="bsc:COCSADRAFT_162686"/>